<evidence type="ECO:0000313" key="1">
    <source>
        <dbReference type="EMBL" id="ACA66457.1"/>
    </source>
</evidence>
<dbReference type="PATRIC" id="fig|502800.11.peg.750"/>
<protein>
    <submittedName>
        <fullName evidence="1">Uncharacterized protein</fullName>
    </submittedName>
</protein>
<organism evidence="1">
    <name type="scientific">Yersinia pseudotuberculosis serotype O:3 (strain YPIII)</name>
    <dbReference type="NCBI Taxonomy" id="502800"/>
    <lineage>
        <taxon>Bacteria</taxon>
        <taxon>Pseudomonadati</taxon>
        <taxon>Pseudomonadota</taxon>
        <taxon>Gammaproteobacteria</taxon>
        <taxon>Enterobacterales</taxon>
        <taxon>Yersiniaceae</taxon>
        <taxon>Yersinia</taxon>
    </lineage>
</organism>
<dbReference type="AlphaFoldDB" id="A0A0H3AWQ9"/>
<proteinExistence type="predicted"/>
<dbReference type="EMBL" id="CP000950">
    <property type="protein sequence ID" value="ACA66457.1"/>
    <property type="molecule type" value="Genomic_DNA"/>
</dbReference>
<name>A0A0H3AWQ9_YERPY</name>
<sequence>MHERRHWADNPELILHVLRLRFDKALSYLVISAQTGVSKAAIFSLEK</sequence>
<accession>A0A0H3AWQ9</accession>
<reference evidence="1" key="1">
    <citation type="submission" date="2008-02" db="EMBL/GenBank/DDBJ databases">
        <title>Complete sequence of Yersinia pseudotuberculosis YPIII.</title>
        <authorList>
            <consortium name="US DOE Joint Genome Institute"/>
            <person name="Challacombe J.F."/>
            <person name="Bruce D."/>
            <person name="Detter J.C."/>
            <person name="Green L."/>
            <person name="Land M."/>
            <person name="Munk C."/>
            <person name="Lindler L.E."/>
            <person name="Nikolich M.P."/>
            <person name="Brettin T."/>
        </authorList>
    </citation>
    <scope>NUCLEOTIDE SEQUENCE</scope>
    <source>
        <strain evidence="1">YPIII</strain>
    </source>
</reference>
<dbReference type="KEGG" id="ypy:YPK_0144"/>
<gene>
    <name evidence="1" type="ordered locus">YPK_0144</name>
</gene>